<dbReference type="OrthoDB" id="9802846at2"/>
<protein>
    <recommendedName>
        <fullName evidence="1">IraD/Gp25-like domain-containing protein</fullName>
    </recommendedName>
</protein>
<accession>A0A369UQV3</accession>
<dbReference type="Proteomes" id="UP000253782">
    <property type="component" value="Unassembled WGS sequence"/>
</dbReference>
<reference evidence="2 3" key="1">
    <citation type="submission" date="2018-07" db="EMBL/GenBank/DDBJ databases">
        <title>Dyella tabacisoli L4-6T, whole genome shotgun sequence.</title>
        <authorList>
            <person name="Zhou X.-K."/>
            <person name="Li W.-J."/>
            <person name="Duan Y.-Q."/>
        </authorList>
    </citation>
    <scope>NUCLEOTIDE SEQUENCE [LARGE SCALE GENOMIC DNA]</scope>
    <source>
        <strain evidence="2 3">L4-6</strain>
    </source>
</reference>
<dbReference type="Pfam" id="PF04965">
    <property type="entry name" value="GPW_gp25"/>
    <property type="match status" value="1"/>
</dbReference>
<organism evidence="2 3">
    <name type="scientific">Dyella tabacisoli</name>
    <dbReference type="NCBI Taxonomy" id="2282381"/>
    <lineage>
        <taxon>Bacteria</taxon>
        <taxon>Pseudomonadati</taxon>
        <taxon>Pseudomonadota</taxon>
        <taxon>Gammaproteobacteria</taxon>
        <taxon>Lysobacterales</taxon>
        <taxon>Rhodanobacteraceae</taxon>
        <taxon>Dyella</taxon>
    </lineage>
</organism>
<proteinExistence type="predicted"/>
<evidence type="ECO:0000313" key="3">
    <source>
        <dbReference type="Proteomes" id="UP000253782"/>
    </source>
</evidence>
<dbReference type="SUPFAM" id="SSF160719">
    <property type="entry name" value="gpW/gp25-like"/>
    <property type="match status" value="1"/>
</dbReference>
<sequence>MSGNIAFPYQFDTRGRTALTDDDTHLRDMIEQVLMTCAGERVNQPSFGCGVPQMVFGPASDTVAATAQFLIQGSLQGWLAQNILVQSLSVTDQDSSLVIDIVYINRLTQEQRTASFTAPVPSP</sequence>
<dbReference type="RefSeq" id="WP_114845075.1">
    <property type="nucleotide sequence ID" value="NZ_JBHSPE010000008.1"/>
</dbReference>
<evidence type="ECO:0000259" key="1">
    <source>
        <dbReference type="Pfam" id="PF04965"/>
    </source>
</evidence>
<name>A0A369UQV3_9GAMM</name>
<dbReference type="Gene3D" id="3.10.450.40">
    <property type="match status" value="1"/>
</dbReference>
<dbReference type="InterPro" id="IPR007048">
    <property type="entry name" value="IraD/Gp25-like"/>
</dbReference>
<gene>
    <name evidence="2" type="ORF">DVJ77_08640</name>
</gene>
<feature type="domain" description="IraD/Gp25-like" evidence="1">
    <location>
        <begin position="22"/>
        <end position="108"/>
    </location>
</feature>
<evidence type="ECO:0000313" key="2">
    <source>
        <dbReference type="EMBL" id="RDD82118.1"/>
    </source>
</evidence>
<comment type="caution">
    <text evidence="2">The sequence shown here is derived from an EMBL/GenBank/DDBJ whole genome shotgun (WGS) entry which is preliminary data.</text>
</comment>
<keyword evidence="3" id="KW-1185">Reference proteome</keyword>
<dbReference type="AlphaFoldDB" id="A0A369UQV3"/>
<dbReference type="EMBL" id="QQAH01000007">
    <property type="protein sequence ID" value="RDD82118.1"/>
    <property type="molecule type" value="Genomic_DNA"/>
</dbReference>